<feature type="DNA-binding region" description="OmpR/PhoB-type" evidence="5">
    <location>
        <begin position="1"/>
        <end position="82"/>
    </location>
</feature>
<dbReference type="InterPro" id="IPR011990">
    <property type="entry name" value="TPR-like_helical_dom_sf"/>
</dbReference>
<dbReference type="Pfam" id="PF00931">
    <property type="entry name" value="NB-ARC"/>
    <property type="match status" value="1"/>
</dbReference>
<keyword evidence="8" id="KW-1185">Reference proteome</keyword>
<dbReference type="PANTHER" id="PTHR35807">
    <property type="entry name" value="TRANSCRIPTIONAL REGULATOR REDD-RELATED"/>
    <property type="match status" value="1"/>
</dbReference>
<dbReference type="RefSeq" id="WP_245378645.1">
    <property type="nucleotide sequence ID" value="NZ_JAGINW010000001.1"/>
</dbReference>
<gene>
    <name evidence="7" type="ORF">JOF56_008900</name>
</gene>
<organism evidence="7 8">
    <name type="scientific">Kibdelosporangium banguiense</name>
    <dbReference type="NCBI Taxonomy" id="1365924"/>
    <lineage>
        <taxon>Bacteria</taxon>
        <taxon>Bacillati</taxon>
        <taxon>Actinomycetota</taxon>
        <taxon>Actinomycetes</taxon>
        <taxon>Pseudonocardiales</taxon>
        <taxon>Pseudonocardiaceae</taxon>
        <taxon>Kibdelosporangium</taxon>
    </lineage>
</organism>
<name>A0ABS4TVU1_9PSEU</name>
<dbReference type="SMART" id="SM00382">
    <property type="entry name" value="AAA"/>
    <property type="match status" value="1"/>
</dbReference>
<dbReference type="InterPro" id="IPR002182">
    <property type="entry name" value="NB-ARC"/>
</dbReference>
<evidence type="ECO:0000256" key="3">
    <source>
        <dbReference type="ARBA" id="ARBA00023125"/>
    </source>
</evidence>
<dbReference type="PROSITE" id="PS51755">
    <property type="entry name" value="OMPR_PHOB"/>
    <property type="match status" value="1"/>
</dbReference>
<dbReference type="SUPFAM" id="SSF48452">
    <property type="entry name" value="TPR-like"/>
    <property type="match status" value="3"/>
</dbReference>
<dbReference type="InterPro" id="IPR019734">
    <property type="entry name" value="TPR_rpt"/>
</dbReference>
<dbReference type="InterPro" id="IPR036388">
    <property type="entry name" value="WH-like_DNA-bd_sf"/>
</dbReference>
<dbReference type="Pfam" id="PF13424">
    <property type="entry name" value="TPR_12"/>
    <property type="match status" value="2"/>
</dbReference>
<dbReference type="InterPro" id="IPR051677">
    <property type="entry name" value="AfsR-DnrI-RedD_regulator"/>
</dbReference>
<dbReference type="EMBL" id="JAGINW010000001">
    <property type="protein sequence ID" value="MBP2328515.1"/>
    <property type="molecule type" value="Genomic_DNA"/>
</dbReference>
<keyword evidence="2" id="KW-0805">Transcription regulation</keyword>
<dbReference type="Proteomes" id="UP001519332">
    <property type="component" value="Unassembled WGS sequence"/>
</dbReference>
<evidence type="ECO:0000256" key="4">
    <source>
        <dbReference type="ARBA" id="ARBA00023163"/>
    </source>
</evidence>
<reference evidence="7 8" key="1">
    <citation type="submission" date="2021-03" db="EMBL/GenBank/DDBJ databases">
        <title>Sequencing the genomes of 1000 actinobacteria strains.</title>
        <authorList>
            <person name="Klenk H.-P."/>
        </authorList>
    </citation>
    <scope>NUCLEOTIDE SEQUENCE [LARGE SCALE GENOMIC DNA]</scope>
    <source>
        <strain evidence="7 8">DSM 46670</strain>
    </source>
</reference>
<evidence type="ECO:0000313" key="7">
    <source>
        <dbReference type="EMBL" id="MBP2328515.1"/>
    </source>
</evidence>
<dbReference type="Pfam" id="PF00486">
    <property type="entry name" value="Trans_reg_C"/>
    <property type="match status" value="1"/>
</dbReference>
<evidence type="ECO:0000256" key="2">
    <source>
        <dbReference type="ARBA" id="ARBA00023015"/>
    </source>
</evidence>
<dbReference type="Pfam" id="PF03704">
    <property type="entry name" value="BTAD"/>
    <property type="match status" value="1"/>
</dbReference>
<dbReference type="Gene3D" id="3.40.50.300">
    <property type="entry name" value="P-loop containing nucleotide triphosphate hydrolases"/>
    <property type="match status" value="1"/>
</dbReference>
<proteinExistence type="inferred from homology"/>
<evidence type="ECO:0000256" key="5">
    <source>
        <dbReference type="PROSITE-ProRule" id="PRU01091"/>
    </source>
</evidence>
<evidence type="ECO:0000259" key="6">
    <source>
        <dbReference type="PROSITE" id="PS51755"/>
    </source>
</evidence>
<dbReference type="InterPro" id="IPR001867">
    <property type="entry name" value="OmpR/PhoB-type_DNA-bd"/>
</dbReference>
<keyword evidence="3 5" id="KW-0238">DNA-binding</keyword>
<dbReference type="CDD" id="cd15831">
    <property type="entry name" value="BTAD"/>
    <property type="match status" value="1"/>
</dbReference>
<comment type="similarity">
    <text evidence="1">Belongs to the AfsR/DnrI/RedD regulatory family.</text>
</comment>
<keyword evidence="4" id="KW-0804">Transcription</keyword>
<dbReference type="Gene3D" id="1.10.10.10">
    <property type="entry name" value="Winged helix-like DNA-binding domain superfamily/Winged helix DNA-binding domain"/>
    <property type="match status" value="1"/>
</dbReference>
<accession>A0ABS4TVU1</accession>
<evidence type="ECO:0000313" key="8">
    <source>
        <dbReference type="Proteomes" id="UP001519332"/>
    </source>
</evidence>
<dbReference type="SUPFAM" id="SSF46894">
    <property type="entry name" value="C-terminal effector domain of the bipartite response regulators"/>
    <property type="match status" value="1"/>
</dbReference>
<feature type="domain" description="OmpR/PhoB-type" evidence="6">
    <location>
        <begin position="1"/>
        <end position="82"/>
    </location>
</feature>
<protein>
    <submittedName>
        <fullName evidence="7">DNA-binding SARP family transcriptional activator</fullName>
    </submittedName>
</protein>
<dbReference type="Gene3D" id="1.25.40.10">
    <property type="entry name" value="Tetratricopeptide repeat domain"/>
    <property type="match status" value="2"/>
</dbReference>
<dbReference type="SMART" id="SM00028">
    <property type="entry name" value="TPR"/>
    <property type="match status" value="6"/>
</dbReference>
<sequence>MIANASVPVPPGRQQAILGALLLDANRVVSGDWLIEAIWDGDPPSTARSQVQNCVSALRQIFRRLGEPSPIVTSPPGYRMRVPDHLLDVGVFGQLTARAATAERAGRLEEAVDLLREALALWRGPVLGGEVSRPLRARAARLDEERLGVLEERIDLDLRLGRHRRLVGEISGLVEEYPLRERLRGLLMLALYRCGRPAEALAVYRAGRVVKVANVGLEPGKELKRLHAAILAEDDALLSGHPGPGGADPKSISVPHQLPSGIADFVDRESLIEQAESVLSGENERAPGLRILVITGKAGVGKSTLAVHVAHRMHADHFADGQLYCNVAGMGAAPATPADVLGRFLRALGVPGAGIPDDLNERTEMYRTLLGGRRMLIVLDDVTSETQIVPLLPGSDRCAVIVTSRARLTGVPGARLLKVDTLSTAQAVRLIGNVIGFDRVREEAGAADALVRLVGGLPLAVRILAVRLAARPHWSLATMLKRLADDRHRLDELSYGDMGVRASLRLTYDALPPHAARLFRLLGLVAVESLPMWVVAALLDDDTARSADALELLVDSQLVDVVVTPHSRPRFVFHDIIRLFARELLADDQQERAATTALERVLGGWLAQVQWAHRKIYGGDFTVLRGSAPRLWLNGGHMDGVVADPLNWLETERQNLCLAVGQAADYGLSELSWELAVSLVTLFEAHSYFDDWQQTHLRALSAVQEAGNRRGEAALLCSLGSLHLSRNRLGSARSVLSRAQELFEELGDIHGLAMTLRNLSLLYYVEGDTARSARACRQALDGFRQKGDLVGHAHVLGQVARIDLDAGRYESAVDRLNTALAICREVNVPRVEAQTRHRLGEVLFRQRRYDQAKLVMGEVLAVVRSDNDLVGEGYALHTLGLICAETGDNAESERLLRAAIDIRERIMDFVGAARVSLDLAALLDEWDASGEAITLAERAVRTFADRKVPVWEDNARDLLGTLLGARRSLGRRASGL</sequence>
<dbReference type="InterPro" id="IPR003593">
    <property type="entry name" value="AAA+_ATPase"/>
</dbReference>
<comment type="caution">
    <text evidence="7">The sequence shown here is derived from an EMBL/GenBank/DDBJ whole genome shotgun (WGS) entry which is preliminary data.</text>
</comment>
<dbReference type="InterPro" id="IPR016032">
    <property type="entry name" value="Sig_transdc_resp-reg_C-effctor"/>
</dbReference>
<dbReference type="GO" id="GO:0003677">
    <property type="term" value="F:DNA binding"/>
    <property type="evidence" value="ECO:0007669"/>
    <property type="project" value="UniProtKB-KW"/>
</dbReference>
<dbReference type="SMART" id="SM00862">
    <property type="entry name" value="Trans_reg_C"/>
    <property type="match status" value="1"/>
</dbReference>
<dbReference type="SUPFAM" id="SSF52540">
    <property type="entry name" value="P-loop containing nucleoside triphosphate hydrolases"/>
    <property type="match status" value="1"/>
</dbReference>
<dbReference type="PANTHER" id="PTHR35807:SF1">
    <property type="entry name" value="TRANSCRIPTIONAL REGULATOR REDD"/>
    <property type="match status" value="1"/>
</dbReference>
<dbReference type="PRINTS" id="PR00364">
    <property type="entry name" value="DISEASERSIST"/>
</dbReference>
<dbReference type="InterPro" id="IPR005158">
    <property type="entry name" value="BTAD"/>
</dbReference>
<dbReference type="InterPro" id="IPR027417">
    <property type="entry name" value="P-loop_NTPase"/>
</dbReference>
<evidence type="ECO:0000256" key="1">
    <source>
        <dbReference type="ARBA" id="ARBA00005820"/>
    </source>
</evidence>
<dbReference type="SMART" id="SM01043">
    <property type="entry name" value="BTAD"/>
    <property type="match status" value="1"/>
</dbReference>